<accession>A0A7U3ZQX5</accession>
<dbReference type="PROSITE" id="PS00041">
    <property type="entry name" value="HTH_ARAC_FAMILY_1"/>
    <property type="match status" value="1"/>
</dbReference>
<dbReference type="Pfam" id="PF00072">
    <property type="entry name" value="Response_reg"/>
    <property type="match status" value="1"/>
</dbReference>
<dbReference type="InterPro" id="IPR011006">
    <property type="entry name" value="CheY-like_superfamily"/>
</dbReference>
<feature type="modified residue" description="4-aspartylphosphate" evidence="4">
    <location>
        <position position="52"/>
    </location>
</feature>
<dbReference type="PRINTS" id="PR00032">
    <property type="entry name" value="HTHARAC"/>
</dbReference>
<dbReference type="Proteomes" id="UP000000493">
    <property type="component" value="Chromosome"/>
</dbReference>
<dbReference type="KEGG" id="rsi:Runsl_5439"/>
<dbReference type="InterPro" id="IPR020449">
    <property type="entry name" value="Tscrpt_reg_AraC-type_HTH"/>
</dbReference>
<keyword evidence="3" id="KW-0804">Transcription</keyword>
<evidence type="ECO:0000256" key="1">
    <source>
        <dbReference type="ARBA" id="ARBA00023015"/>
    </source>
</evidence>
<dbReference type="EMBL" id="CP002859">
    <property type="protein sequence ID" value="AEI51730.1"/>
    <property type="molecule type" value="Genomic_DNA"/>
</dbReference>
<evidence type="ECO:0000256" key="4">
    <source>
        <dbReference type="PROSITE-ProRule" id="PRU00169"/>
    </source>
</evidence>
<keyword evidence="4" id="KW-0597">Phosphoprotein</keyword>
<reference evidence="7 8" key="2">
    <citation type="journal article" date="2012" name="Stand. Genomic Sci.">
        <title>Complete genome sequence of the aquatic bacterium Runella slithyformis type strain (LSU 4(T)).</title>
        <authorList>
            <person name="Copeland A."/>
            <person name="Zhang X."/>
            <person name="Misra M."/>
            <person name="Lapidus A."/>
            <person name="Nolan M."/>
            <person name="Lucas S."/>
            <person name="Deshpande S."/>
            <person name="Cheng J.F."/>
            <person name="Tapia R."/>
            <person name="Goodwin L.A."/>
            <person name="Pitluck S."/>
            <person name="Liolios K."/>
            <person name="Pagani I."/>
            <person name="Ivanova N."/>
            <person name="Mikhailova N."/>
            <person name="Pati A."/>
            <person name="Chen A."/>
            <person name="Palaniappan K."/>
            <person name="Land M."/>
            <person name="Hauser L."/>
            <person name="Pan C."/>
            <person name="Jeffries C.D."/>
            <person name="Detter J.C."/>
            <person name="Brambilla E.M."/>
            <person name="Rohde M."/>
            <person name="Djao O.D."/>
            <person name="Goker M."/>
            <person name="Sikorski J."/>
            <person name="Tindall B.J."/>
            <person name="Woyke T."/>
            <person name="Bristow J."/>
            <person name="Eisen J.A."/>
            <person name="Markowitz V."/>
            <person name="Hugenholtz P."/>
            <person name="Kyrpides N.C."/>
            <person name="Klenk H.P."/>
            <person name="Mavromatis K."/>
        </authorList>
    </citation>
    <scope>NUCLEOTIDE SEQUENCE [LARGE SCALE GENOMIC DNA]</scope>
    <source>
        <strain evidence="8">ATCC 29530 / DSM 19594 / LMG 11500 / NCIMB 11436 / LSU 4</strain>
    </source>
</reference>
<dbReference type="PROSITE" id="PS01124">
    <property type="entry name" value="HTH_ARAC_FAMILY_2"/>
    <property type="match status" value="1"/>
</dbReference>
<sequence>MAKILVVEDDDALRTNILEHLTIAGHQIHGSLNGIDALETLHTFTPDIIICDIQMPIMDGIEFLKEKQKDKLYQSIPLIFLTSNVSTNQKLMGLEVGAIDYITKPFQIKELIFKIDNITALRSNLMMLPPPAEPLEDKETIRFKTNLEEILLSLHSNQDFSISEAAFQLNMSVSTFQRHLNRYYGSNFSDLLKLYRLTKAAMMLLKTDKSIEEIAFQSGFNSLSYFSRSFKEVYKIPPIKYRLTNLH</sequence>
<evidence type="ECO:0000259" key="6">
    <source>
        <dbReference type="PROSITE" id="PS50110"/>
    </source>
</evidence>
<reference evidence="8" key="1">
    <citation type="submission" date="2011-06" db="EMBL/GenBank/DDBJ databases">
        <title>The complete genome of chromosome of Runella slithyformis DSM 19594.</title>
        <authorList>
            <consortium name="US DOE Joint Genome Institute (JGI-PGF)"/>
            <person name="Lucas S."/>
            <person name="Han J."/>
            <person name="Lapidus A."/>
            <person name="Bruce D."/>
            <person name="Goodwin L."/>
            <person name="Pitluck S."/>
            <person name="Peters L."/>
            <person name="Kyrpides N."/>
            <person name="Mavromatis K."/>
            <person name="Ivanova N."/>
            <person name="Ovchinnikova G."/>
            <person name="Zhang X."/>
            <person name="Misra M."/>
            <person name="Detter J.C."/>
            <person name="Tapia R."/>
            <person name="Han C."/>
            <person name="Land M."/>
            <person name="Hauser L."/>
            <person name="Markowitz V."/>
            <person name="Cheng J.-F."/>
            <person name="Hugenholtz P."/>
            <person name="Woyke T."/>
            <person name="Wu D."/>
            <person name="Tindall B."/>
            <person name="Faehrich R."/>
            <person name="Brambilla E."/>
            <person name="Klenk H.-P."/>
            <person name="Eisen J.A."/>
        </authorList>
    </citation>
    <scope>NUCLEOTIDE SEQUENCE [LARGE SCALE GENOMIC DNA]</scope>
    <source>
        <strain evidence="8">ATCC 29530 / DSM 19594 / LMG 11500 / NCIMB 11436 / LSU 4</strain>
    </source>
</reference>
<dbReference type="GO" id="GO:0000160">
    <property type="term" value="P:phosphorelay signal transduction system"/>
    <property type="evidence" value="ECO:0007669"/>
    <property type="project" value="InterPro"/>
</dbReference>
<dbReference type="Gene3D" id="3.40.50.2300">
    <property type="match status" value="1"/>
</dbReference>
<dbReference type="AlphaFoldDB" id="A0A7U3ZQX5"/>
<feature type="domain" description="HTH araC/xylS-type" evidence="5">
    <location>
        <begin position="145"/>
        <end position="244"/>
    </location>
</feature>
<feature type="domain" description="Response regulatory" evidence="6">
    <location>
        <begin position="3"/>
        <end position="119"/>
    </location>
</feature>
<evidence type="ECO:0000256" key="2">
    <source>
        <dbReference type="ARBA" id="ARBA00023125"/>
    </source>
</evidence>
<dbReference type="PROSITE" id="PS50110">
    <property type="entry name" value="RESPONSE_REGULATORY"/>
    <property type="match status" value="1"/>
</dbReference>
<dbReference type="InterPro" id="IPR018062">
    <property type="entry name" value="HTH_AraC-typ_CS"/>
</dbReference>
<keyword evidence="8" id="KW-1185">Reference proteome</keyword>
<keyword evidence="2" id="KW-0238">DNA-binding</keyword>
<gene>
    <name evidence="7" type="ordered locus">Runsl_5439</name>
</gene>
<proteinExistence type="predicted"/>
<dbReference type="RefSeq" id="WP_013930998.1">
    <property type="nucleotide sequence ID" value="NC_015703.1"/>
</dbReference>
<evidence type="ECO:0000313" key="8">
    <source>
        <dbReference type="Proteomes" id="UP000000493"/>
    </source>
</evidence>
<name>A0A7U3ZQX5_RUNSL</name>
<dbReference type="Gene3D" id="1.10.10.60">
    <property type="entry name" value="Homeodomain-like"/>
    <property type="match status" value="2"/>
</dbReference>
<dbReference type="GO" id="GO:0043565">
    <property type="term" value="F:sequence-specific DNA binding"/>
    <property type="evidence" value="ECO:0007669"/>
    <property type="project" value="InterPro"/>
</dbReference>
<dbReference type="SUPFAM" id="SSF46689">
    <property type="entry name" value="Homeodomain-like"/>
    <property type="match status" value="1"/>
</dbReference>
<dbReference type="SMART" id="SM00342">
    <property type="entry name" value="HTH_ARAC"/>
    <property type="match status" value="1"/>
</dbReference>
<dbReference type="Pfam" id="PF12833">
    <property type="entry name" value="HTH_18"/>
    <property type="match status" value="1"/>
</dbReference>
<dbReference type="InterPro" id="IPR018060">
    <property type="entry name" value="HTH_AraC"/>
</dbReference>
<dbReference type="SMART" id="SM00448">
    <property type="entry name" value="REC"/>
    <property type="match status" value="1"/>
</dbReference>
<evidence type="ECO:0000259" key="5">
    <source>
        <dbReference type="PROSITE" id="PS01124"/>
    </source>
</evidence>
<dbReference type="SUPFAM" id="SSF52172">
    <property type="entry name" value="CheY-like"/>
    <property type="match status" value="1"/>
</dbReference>
<dbReference type="GO" id="GO:0003700">
    <property type="term" value="F:DNA-binding transcription factor activity"/>
    <property type="evidence" value="ECO:0007669"/>
    <property type="project" value="InterPro"/>
</dbReference>
<dbReference type="InterPro" id="IPR009057">
    <property type="entry name" value="Homeodomain-like_sf"/>
</dbReference>
<keyword evidence="1" id="KW-0805">Transcription regulation</keyword>
<dbReference type="PANTHER" id="PTHR43280">
    <property type="entry name" value="ARAC-FAMILY TRANSCRIPTIONAL REGULATOR"/>
    <property type="match status" value="1"/>
</dbReference>
<protein>
    <submittedName>
        <fullName evidence="7">Two component transcriptional regulator, AraC family</fullName>
    </submittedName>
</protein>
<evidence type="ECO:0000256" key="3">
    <source>
        <dbReference type="ARBA" id="ARBA00023163"/>
    </source>
</evidence>
<evidence type="ECO:0000313" key="7">
    <source>
        <dbReference type="EMBL" id="AEI51730.1"/>
    </source>
</evidence>
<organism evidence="7 8">
    <name type="scientific">Runella slithyformis (strain ATCC 29530 / DSM 19594 / LMG 11500 / NCIMB 11436 / LSU 4)</name>
    <dbReference type="NCBI Taxonomy" id="761193"/>
    <lineage>
        <taxon>Bacteria</taxon>
        <taxon>Pseudomonadati</taxon>
        <taxon>Bacteroidota</taxon>
        <taxon>Cytophagia</taxon>
        <taxon>Cytophagales</taxon>
        <taxon>Spirosomataceae</taxon>
        <taxon>Runella</taxon>
    </lineage>
</organism>
<dbReference type="PANTHER" id="PTHR43280:SF2">
    <property type="entry name" value="HTH-TYPE TRANSCRIPTIONAL REGULATOR EXSA"/>
    <property type="match status" value="1"/>
</dbReference>
<dbReference type="CDD" id="cd17574">
    <property type="entry name" value="REC_OmpR"/>
    <property type="match status" value="1"/>
</dbReference>
<dbReference type="InterPro" id="IPR001789">
    <property type="entry name" value="Sig_transdc_resp-reg_receiver"/>
</dbReference>